<evidence type="ECO:0000313" key="2">
    <source>
        <dbReference type="Proteomes" id="UP001165960"/>
    </source>
</evidence>
<proteinExistence type="predicted"/>
<sequence>MKFYYILVLASNVAGSLERANLYELNSLQDLDSTLGIDGVADAVRNTAPQEINWQPTRPAPGSRDSSGIQRQGSSTENPGGYNQRNNPFLNQPSTRPQNTGGSNQRNNLFLNQPSTRPQNTGGSNQRNNPFLNQPSTRPQNTGGSNQRNNPFLNQPSTRPQNPSHTSPNETTRNTGYLPNSNHPDRQTEKANNNQQSDENCQLLQSNSGREFETTINNDYPSFKGQCTEWADGRYYQLTGHHVDFLNGFYDARFWPQKASEKGWQVGSTPLVASIMVLQPQQGEIGETGHVAIVESISGNSICTSNWNMPTQGVLTTKTFDLTALPSSVKYLTHHWDSGRNPGRYNQQGRGYY</sequence>
<keyword evidence="2" id="KW-1185">Reference proteome</keyword>
<name>A0ACC2S373_9FUNG</name>
<reference evidence="1" key="1">
    <citation type="submission" date="2022-04" db="EMBL/GenBank/DDBJ databases">
        <title>Genome of the entomopathogenic fungus Entomophthora muscae.</title>
        <authorList>
            <person name="Elya C."/>
            <person name="Lovett B.R."/>
            <person name="Lee E."/>
            <person name="Macias A.M."/>
            <person name="Hajek A.E."/>
            <person name="De Bivort B.L."/>
            <person name="Kasson M.T."/>
            <person name="De Fine Licht H.H."/>
            <person name="Stajich J.E."/>
        </authorList>
    </citation>
    <scope>NUCLEOTIDE SEQUENCE</scope>
    <source>
        <strain evidence="1">Berkeley</strain>
    </source>
</reference>
<gene>
    <name evidence="1" type="ORF">DSO57_1030341</name>
</gene>
<comment type="caution">
    <text evidence="1">The sequence shown here is derived from an EMBL/GenBank/DDBJ whole genome shotgun (WGS) entry which is preliminary data.</text>
</comment>
<organism evidence="1 2">
    <name type="scientific">Entomophthora muscae</name>
    <dbReference type="NCBI Taxonomy" id="34485"/>
    <lineage>
        <taxon>Eukaryota</taxon>
        <taxon>Fungi</taxon>
        <taxon>Fungi incertae sedis</taxon>
        <taxon>Zoopagomycota</taxon>
        <taxon>Entomophthoromycotina</taxon>
        <taxon>Entomophthoromycetes</taxon>
        <taxon>Entomophthorales</taxon>
        <taxon>Entomophthoraceae</taxon>
        <taxon>Entomophthora</taxon>
    </lineage>
</organism>
<dbReference type="Proteomes" id="UP001165960">
    <property type="component" value="Unassembled WGS sequence"/>
</dbReference>
<evidence type="ECO:0000313" key="1">
    <source>
        <dbReference type="EMBL" id="KAJ9056693.1"/>
    </source>
</evidence>
<dbReference type="EMBL" id="QTSX02005887">
    <property type="protein sequence ID" value="KAJ9056693.1"/>
    <property type="molecule type" value="Genomic_DNA"/>
</dbReference>
<protein>
    <submittedName>
        <fullName evidence="1">Uncharacterized protein</fullName>
    </submittedName>
</protein>
<accession>A0ACC2S373</accession>